<evidence type="ECO:0000256" key="1">
    <source>
        <dbReference type="ARBA" id="ARBA00022559"/>
    </source>
</evidence>
<dbReference type="GO" id="GO:0006979">
    <property type="term" value="P:response to oxidative stress"/>
    <property type="evidence" value="ECO:0007669"/>
    <property type="project" value="InterPro"/>
</dbReference>
<dbReference type="GO" id="GO:0004601">
    <property type="term" value="F:peroxidase activity"/>
    <property type="evidence" value="ECO:0007669"/>
    <property type="project" value="UniProtKB-KW"/>
</dbReference>
<dbReference type="InterPro" id="IPR010255">
    <property type="entry name" value="Haem_peroxidase_sf"/>
</dbReference>
<protein>
    <submittedName>
        <fullName evidence="5">Chorion peroxidase</fullName>
    </submittedName>
</protein>
<keyword evidence="2" id="KW-0408">Iron</keyword>
<organism evidence="5">
    <name type="scientific">Cacopsylla melanoneura</name>
    <dbReference type="NCBI Taxonomy" id="428564"/>
    <lineage>
        <taxon>Eukaryota</taxon>
        <taxon>Metazoa</taxon>
        <taxon>Ecdysozoa</taxon>
        <taxon>Arthropoda</taxon>
        <taxon>Hexapoda</taxon>
        <taxon>Insecta</taxon>
        <taxon>Pterygota</taxon>
        <taxon>Neoptera</taxon>
        <taxon>Paraneoptera</taxon>
        <taxon>Hemiptera</taxon>
        <taxon>Sternorrhyncha</taxon>
        <taxon>Psylloidea</taxon>
        <taxon>Psyllidae</taxon>
        <taxon>Psyllinae</taxon>
        <taxon>Cacopsylla</taxon>
    </lineage>
</organism>
<dbReference type="GO" id="GO:0046872">
    <property type="term" value="F:metal ion binding"/>
    <property type="evidence" value="ECO:0007669"/>
    <property type="project" value="UniProtKB-KW"/>
</dbReference>
<feature type="chain" id="PRO_5036262878" evidence="4">
    <location>
        <begin position="23"/>
        <end position="644"/>
    </location>
</feature>
<evidence type="ECO:0000256" key="3">
    <source>
        <dbReference type="SAM" id="MobiDB-lite"/>
    </source>
</evidence>
<keyword evidence="1 5" id="KW-0560">Oxidoreductase</keyword>
<dbReference type="PANTHER" id="PTHR11475">
    <property type="entry name" value="OXIDASE/PEROXIDASE"/>
    <property type="match status" value="1"/>
</dbReference>
<dbReference type="Pfam" id="PF03098">
    <property type="entry name" value="An_peroxidase"/>
    <property type="match status" value="1"/>
</dbReference>
<sequence>MLTVAFYFVNVLVTVLIVQVKGQSNTNDPVVGLTPEEQNVADQCFKSTPFSCDPNAKYRTMDGSCNNLQKPWWGAAGTPYIRLLKAAYKDSKNSYRVSVVDGSDLPGARLVSSMLLKNKVPPLLDSTTRMFMIIGQMVSHDVNLNPQSQGSKCCSDSGDKIVSTEGQCRPIPIPDDDEFYSKFGRKCLEYHQSTSVDCPALQSGPLLLKDLTSHYLDVSFLYGFNENTTKSLRTLTDGKLRTQSGASHPYLTTQDTSGCPFAKKNCYKGGDLGVNSHLDLAVMETVLMRCHNSLVDKLVTVNPHLKDNDEILFQEVRRFLIACFQHIIYSEWLPILLGADIMKKKDLCSAPTGYSDKYNPDVNPSSLVDFSGAAFRTLHSLIPNTITLGSETIPFSNSFHKAGDILQEGNNFDADLHSLLTDHSEQFDHYNTDEIRNKFVMSGTPLVNGTIQFGDDVIAADVQRSRDYGLRSYNDYRVLFNMSKFNDYDAVATAFGKESATLLAQVFKHPSDIDFYVGSEYELTNQNISAPSTLQAVWAEAFARYKIGDRFFYERGNQPWSFTLDQLNVIKSIKLAHLVCLGFDTKTDIQRDVFYPANPSSNPMISCDTLLQQLDLTSFKVTASPSASTLSGPGSTTTPATTSS</sequence>
<feature type="region of interest" description="Disordered" evidence="3">
    <location>
        <begin position="624"/>
        <end position="644"/>
    </location>
</feature>
<dbReference type="SUPFAM" id="SSF48113">
    <property type="entry name" value="Heme-dependent peroxidases"/>
    <property type="match status" value="1"/>
</dbReference>
<reference evidence="5" key="1">
    <citation type="submission" date="2021-05" db="EMBL/GenBank/DDBJ databases">
        <authorList>
            <person name="Alioto T."/>
            <person name="Alioto T."/>
            <person name="Gomez Garrido J."/>
        </authorList>
    </citation>
    <scope>NUCLEOTIDE SEQUENCE</scope>
</reference>
<dbReference type="InterPro" id="IPR037120">
    <property type="entry name" value="Haem_peroxidase_sf_animal"/>
</dbReference>
<name>A0A8D9BYI8_9HEMI</name>
<dbReference type="AlphaFoldDB" id="A0A8D9BYI8"/>
<dbReference type="PANTHER" id="PTHR11475:SF114">
    <property type="entry name" value="PEROXIDASE-LIKE PROTEIN"/>
    <property type="match status" value="1"/>
</dbReference>
<keyword evidence="4" id="KW-0732">Signal</keyword>
<keyword evidence="2" id="KW-0349">Heme</keyword>
<accession>A0A8D9BYI8</accession>
<feature type="binding site" description="axial binding residue" evidence="2">
    <location>
        <position position="379"/>
    </location>
    <ligand>
        <name>heme b</name>
        <dbReference type="ChEBI" id="CHEBI:60344"/>
    </ligand>
    <ligandPart>
        <name>Fe</name>
        <dbReference type="ChEBI" id="CHEBI:18248"/>
    </ligandPart>
</feature>
<evidence type="ECO:0000256" key="4">
    <source>
        <dbReference type="SAM" id="SignalP"/>
    </source>
</evidence>
<evidence type="ECO:0000313" key="5">
    <source>
        <dbReference type="EMBL" id="CAG6791152.1"/>
    </source>
</evidence>
<dbReference type="Gene3D" id="1.10.640.10">
    <property type="entry name" value="Haem peroxidase domain superfamily, animal type"/>
    <property type="match status" value="1"/>
</dbReference>
<feature type="signal peptide" evidence="4">
    <location>
        <begin position="1"/>
        <end position="22"/>
    </location>
</feature>
<dbReference type="GO" id="GO:0020037">
    <property type="term" value="F:heme binding"/>
    <property type="evidence" value="ECO:0007669"/>
    <property type="project" value="InterPro"/>
</dbReference>
<proteinExistence type="predicted"/>
<dbReference type="EMBL" id="HBUF01674805">
    <property type="protein sequence ID" value="CAG6791152.1"/>
    <property type="molecule type" value="Transcribed_RNA"/>
</dbReference>
<keyword evidence="2" id="KW-0479">Metal-binding</keyword>
<dbReference type="EMBL" id="HBUF01674804">
    <property type="protein sequence ID" value="CAG6791151.1"/>
    <property type="molecule type" value="Transcribed_RNA"/>
</dbReference>
<dbReference type="PROSITE" id="PS50292">
    <property type="entry name" value="PEROXIDASE_3"/>
    <property type="match status" value="1"/>
</dbReference>
<evidence type="ECO:0000256" key="2">
    <source>
        <dbReference type="PIRSR" id="PIRSR619791-2"/>
    </source>
</evidence>
<dbReference type="InterPro" id="IPR019791">
    <property type="entry name" value="Haem_peroxidase_animal"/>
</dbReference>
<keyword evidence="1 5" id="KW-0575">Peroxidase</keyword>
<dbReference type="PRINTS" id="PR00457">
    <property type="entry name" value="ANPEROXIDASE"/>
</dbReference>